<evidence type="ECO:0000313" key="3">
    <source>
        <dbReference type="Proteomes" id="UP000031838"/>
    </source>
</evidence>
<dbReference type="GO" id="GO:0016491">
    <property type="term" value="F:oxidoreductase activity"/>
    <property type="evidence" value="ECO:0007669"/>
    <property type="project" value="InterPro"/>
</dbReference>
<dbReference type="SMART" id="SM00829">
    <property type="entry name" value="PKS_ER"/>
    <property type="match status" value="1"/>
</dbReference>
<name>A0A0B6RZW6_BURPL</name>
<sequence>MNPSMKAAIVSAAGQPPVYGEFDAPRAAEGCRTIQVRASALSHVARSRAAGVHYTSENSTHGLPFVAGIDGTGVLDDGRRVYFFGPLAPHGALAEYTVAADAHCLALPDALDDVTAAALAIPAMSSWAALTERARFEAGETVLVNGATGSSGRLAVQIAKYLGAGKVIATGRDATALAELAALGADVLVPLTGDEAQADALRGQFARGVDIVLDYLWGPSAHALLVAAARALPDLAVLRHVQIGAIGGSEISLPAAVLRSTAITLLGSGMGSVPMPKLIESLRMVLDIAPKAGLRIDTRAVPLAQVGEAWAKADSRTRTVFTIG</sequence>
<dbReference type="InterPro" id="IPR020843">
    <property type="entry name" value="ER"/>
</dbReference>
<evidence type="ECO:0000313" key="2">
    <source>
        <dbReference type="EMBL" id="AJK46630.1"/>
    </source>
</evidence>
<dbReference type="Proteomes" id="UP000031838">
    <property type="component" value="Chromosome 1"/>
</dbReference>
<protein>
    <submittedName>
        <fullName evidence="2">Alcohol dehydrogenase</fullName>
    </submittedName>
</protein>
<dbReference type="InterPro" id="IPR051397">
    <property type="entry name" value="Zn-ADH-like_protein"/>
</dbReference>
<gene>
    <name evidence="2" type="ORF">BGL_1c21210</name>
</gene>
<dbReference type="SUPFAM" id="SSF51735">
    <property type="entry name" value="NAD(P)-binding Rossmann-fold domains"/>
    <property type="match status" value="1"/>
</dbReference>
<dbReference type="Gene3D" id="3.90.180.10">
    <property type="entry name" value="Medium-chain alcohol dehydrogenases, catalytic domain"/>
    <property type="match status" value="1"/>
</dbReference>
<proteinExistence type="predicted"/>
<dbReference type="PANTHER" id="PTHR43677:SF11">
    <property type="entry name" value="ZINC-CONTAINING ALCOHOL DEHYDROGENASE"/>
    <property type="match status" value="1"/>
</dbReference>
<organism evidence="2 3">
    <name type="scientific">Burkholderia plantarii</name>
    <dbReference type="NCBI Taxonomy" id="41899"/>
    <lineage>
        <taxon>Bacteria</taxon>
        <taxon>Pseudomonadati</taxon>
        <taxon>Pseudomonadota</taxon>
        <taxon>Betaproteobacteria</taxon>
        <taxon>Burkholderiales</taxon>
        <taxon>Burkholderiaceae</taxon>
        <taxon>Burkholderia</taxon>
    </lineage>
</organism>
<dbReference type="HOGENOM" id="CLU_026673_7_0_4"/>
<dbReference type="Pfam" id="PF00107">
    <property type="entry name" value="ADH_zinc_N"/>
    <property type="match status" value="1"/>
</dbReference>
<dbReference type="InterPro" id="IPR013149">
    <property type="entry name" value="ADH-like_C"/>
</dbReference>
<feature type="domain" description="Enoyl reductase (ER)" evidence="1">
    <location>
        <begin position="20"/>
        <end position="321"/>
    </location>
</feature>
<reference evidence="2 3" key="2">
    <citation type="journal article" date="2016" name="Appl. Microbiol. Biotechnol.">
        <title>Mutations improving production and secretion of extracellular lipase by Burkholderia glumae PG1.</title>
        <authorList>
            <person name="Knapp A."/>
            <person name="Voget S."/>
            <person name="Gao R."/>
            <person name="Zaburannyi N."/>
            <person name="Krysciak D."/>
            <person name="Breuer M."/>
            <person name="Hauer B."/>
            <person name="Streit W.R."/>
            <person name="Muller R."/>
            <person name="Daniel R."/>
            <person name="Jaeger K.E."/>
        </authorList>
    </citation>
    <scope>NUCLEOTIDE SEQUENCE [LARGE SCALE GENOMIC DNA]</scope>
    <source>
        <strain evidence="2 3">PG1</strain>
    </source>
</reference>
<dbReference type="PANTHER" id="PTHR43677">
    <property type="entry name" value="SHORT-CHAIN DEHYDROGENASE/REDUCTASE"/>
    <property type="match status" value="1"/>
</dbReference>
<accession>A0A0B6RZW6</accession>
<dbReference type="Gene3D" id="3.40.50.720">
    <property type="entry name" value="NAD(P)-binding Rossmann-like Domain"/>
    <property type="match status" value="1"/>
</dbReference>
<dbReference type="InterPro" id="IPR036291">
    <property type="entry name" value="NAD(P)-bd_dom_sf"/>
</dbReference>
<evidence type="ECO:0000259" key="1">
    <source>
        <dbReference type="SMART" id="SM00829"/>
    </source>
</evidence>
<dbReference type="SUPFAM" id="SSF50129">
    <property type="entry name" value="GroES-like"/>
    <property type="match status" value="1"/>
</dbReference>
<reference evidence="3" key="1">
    <citation type="submission" date="2011-03" db="EMBL/GenBank/DDBJ databases">
        <authorList>
            <person name="Voget S."/>
            <person name="Streit W.R."/>
            <person name="Jaeger K.E."/>
            <person name="Daniel R."/>
        </authorList>
    </citation>
    <scope>NUCLEOTIDE SEQUENCE [LARGE SCALE GENOMIC DNA]</scope>
    <source>
        <strain evidence="3">PG1</strain>
    </source>
</reference>
<dbReference type="InterPro" id="IPR011032">
    <property type="entry name" value="GroES-like_sf"/>
</dbReference>
<dbReference type="EMBL" id="CP002580">
    <property type="protein sequence ID" value="AJK46630.1"/>
    <property type="molecule type" value="Genomic_DNA"/>
</dbReference>
<keyword evidence="3" id="KW-1185">Reference proteome</keyword>
<dbReference type="KEGG" id="bgp:BGL_1c21210"/>
<dbReference type="AlphaFoldDB" id="A0A0B6RZW6"/>